<dbReference type="InterPro" id="IPR035901">
    <property type="entry name" value="GIY-YIG_endonuc_sf"/>
</dbReference>
<sequence>MIDMLTEDELRWIEMILEDHDPLEISPSYYHKRKIELEWLNNKGRVRKELDELRKKLKVTPQQLLELKNDSARREQEIENFPGIYIIHNCVKDIYYIGQSKRVLDRAYKHFVTNPEDMKGRYELSVKCNLPEIYIDFNSGDKFIVSLIPLDNTSFSSLNELEGYAIVAYDSVVPNGYNRVIGNIMDKHVFKNDDYEKAANFIFERIIEVKGEDFFLTLSNERKRVVYTHKLFAELRLPRNLHFSKGFRMMIKEYIKENKKRKN</sequence>
<organism evidence="2 3">
    <name type="scientific">Evansella cellulosilytica (strain ATCC 21833 / DSM 2522 / FERM P-1141 / JCM 9156 / N-4)</name>
    <name type="common">Bacillus cellulosilyticus</name>
    <dbReference type="NCBI Taxonomy" id="649639"/>
    <lineage>
        <taxon>Bacteria</taxon>
        <taxon>Bacillati</taxon>
        <taxon>Bacillota</taxon>
        <taxon>Bacilli</taxon>
        <taxon>Bacillales</taxon>
        <taxon>Bacillaceae</taxon>
        <taxon>Evansella</taxon>
    </lineage>
</organism>
<accession>E6TTE2</accession>
<dbReference type="STRING" id="649639.Bcell_0193"/>
<dbReference type="Gene3D" id="3.40.1440.10">
    <property type="entry name" value="GIY-YIG endonuclease"/>
    <property type="match status" value="1"/>
</dbReference>
<dbReference type="OrthoDB" id="2058583at2"/>
<evidence type="ECO:0000259" key="1">
    <source>
        <dbReference type="PROSITE" id="PS50164"/>
    </source>
</evidence>
<dbReference type="KEGG" id="bco:Bcell_0193"/>
<proteinExistence type="predicted"/>
<feature type="domain" description="GIY-YIG" evidence="1">
    <location>
        <begin position="80"/>
        <end position="179"/>
    </location>
</feature>
<dbReference type="Proteomes" id="UP000001401">
    <property type="component" value="Chromosome"/>
</dbReference>
<dbReference type="EMBL" id="CP002394">
    <property type="protein sequence ID" value="ADU28482.1"/>
    <property type="molecule type" value="Genomic_DNA"/>
</dbReference>
<evidence type="ECO:0000313" key="2">
    <source>
        <dbReference type="EMBL" id="ADU28482.1"/>
    </source>
</evidence>
<dbReference type="eggNOG" id="ENOG5033J89">
    <property type="taxonomic scope" value="Bacteria"/>
</dbReference>
<protein>
    <submittedName>
        <fullName evidence="2">Excinuclease ABC C subunit domain protein</fullName>
    </submittedName>
</protein>
<dbReference type="AlphaFoldDB" id="E6TTE2"/>
<reference evidence="2" key="1">
    <citation type="submission" date="2010-12" db="EMBL/GenBank/DDBJ databases">
        <title>Complete sequence of Bacillus cellulosilyticus DSM 2522.</title>
        <authorList>
            <consortium name="US DOE Joint Genome Institute"/>
            <person name="Lucas S."/>
            <person name="Copeland A."/>
            <person name="Lapidus A."/>
            <person name="Cheng J.-F."/>
            <person name="Bruce D."/>
            <person name="Goodwin L."/>
            <person name="Pitluck S."/>
            <person name="Chertkov O."/>
            <person name="Detter J.C."/>
            <person name="Han C."/>
            <person name="Tapia R."/>
            <person name="Land M."/>
            <person name="Hauser L."/>
            <person name="Jeffries C."/>
            <person name="Kyrpides N."/>
            <person name="Ivanova N."/>
            <person name="Mikhailova N."/>
            <person name="Brumm P."/>
            <person name="Mead D."/>
            <person name="Woyke T."/>
        </authorList>
    </citation>
    <scope>NUCLEOTIDE SEQUENCE [LARGE SCALE GENOMIC DNA]</scope>
    <source>
        <strain evidence="2">DSM 2522</strain>
    </source>
</reference>
<name>E6TTE2_EVAC2</name>
<dbReference type="RefSeq" id="WP_013486823.1">
    <property type="nucleotide sequence ID" value="NC_014829.1"/>
</dbReference>
<dbReference type="HOGENOM" id="CLU_074038_0_0_9"/>
<gene>
    <name evidence="2" type="ordered locus">Bcell_0193</name>
</gene>
<dbReference type="SUPFAM" id="SSF82771">
    <property type="entry name" value="GIY-YIG endonuclease"/>
    <property type="match status" value="1"/>
</dbReference>
<keyword evidence="3" id="KW-1185">Reference proteome</keyword>
<dbReference type="PROSITE" id="PS50164">
    <property type="entry name" value="GIY_YIG"/>
    <property type="match status" value="1"/>
</dbReference>
<evidence type="ECO:0000313" key="3">
    <source>
        <dbReference type="Proteomes" id="UP000001401"/>
    </source>
</evidence>
<dbReference type="InterPro" id="IPR000305">
    <property type="entry name" value="GIY-YIG_endonuc"/>
</dbReference>